<keyword evidence="4" id="KW-0648">Protein biosynthesis</keyword>
<keyword evidence="5" id="KW-0030">Aminoacyl-tRNA synthetase</keyword>
<protein>
    <submittedName>
        <fullName evidence="7">Phenylalanyl-tRNA synthetase alpha chain</fullName>
        <ecNumber evidence="7">6.1.1.20</ecNumber>
    </submittedName>
</protein>
<dbReference type="EMBL" id="JACCBS010000003">
    <property type="protein sequence ID" value="NYE58506.1"/>
    <property type="molecule type" value="Genomic_DNA"/>
</dbReference>
<keyword evidence="8" id="KW-1185">Reference proteome</keyword>
<dbReference type="PROSITE" id="PS50862">
    <property type="entry name" value="AA_TRNA_LIGASE_II"/>
    <property type="match status" value="1"/>
</dbReference>
<accession>A0ABX2RBE9</accession>
<proteinExistence type="predicted"/>
<dbReference type="Gene3D" id="1.10.287.540">
    <property type="entry name" value="Helix hairpin bin"/>
    <property type="match status" value="1"/>
</dbReference>
<dbReference type="Proteomes" id="UP000604066">
    <property type="component" value="Unassembled WGS sequence"/>
</dbReference>
<dbReference type="InterPro" id="IPR045864">
    <property type="entry name" value="aa-tRNA-synth_II/BPL/LPL"/>
</dbReference>
<evidence type="ECO:0000256" key="2">
    <source>
        <dbReference type="ARBA" id="ARBA00022741"/>
    </source>
</evidence>
<comment type="caution">
    <text evidence="7">The sequence shown here is derived from an EMBL/GenBank/DDBJ whole genome shotgun (WGS) entry which is preliminary data.</text>
</comment>
<dbReference type="InterPro" id="IPR023877">
    <property type="entry name" value="Pyrrolysyl-tRNA_ligase_C"/>
</dbReference>
<reference evidence="7 8" key="1">
    <citation type="submission" date="2020-07" db="EMBL/GenBank/DDBJ databases">
        <title>Genomic Encyclopedia of Type Strains, Phase III (KMG-III): the genomes of soil and plant-associated and newly described type strains.</title>
        <authorList>
            <person name="Whitman W."/>
        </authorList>
    </citation>
    <scope>NUCLEOTIDE SEQUENCE [LARGE SCALE GENOMIC DNA]</scope>
    <source>
        <strain evidence="7 8">DSM 11255</strain>
    </source>
</reference>
<keyword evidence="2" id="KW-0547">Nucleotide-binding</keyword>
<organism evidence="7 8">
    <name type="scientific">Carboxydothermus ferrireducens DSM 11255</name>
    <dbReference type="NCBI Taxonomy" id="1119529"/>
    <lineage>
        <taxon>Bacteria</taxon>
        <taxon>Bacillati</taxon>
        <taxon>Bacillota</taxon>
        <taxon>Clostridia</taxon>
        <taxon>Thermoanaerobacterales</taxon>
        <taxon>Thermoanaerobacteraceae</taxon>
        <taxon>Carboxydothermus</taxon>
    </lineage>
</organism>
<keyword evidence="1 7" id="KW-0436">Ligase</keyword>
<name>A0ABX2RBE9_9THEO</name>
<keyword evidence="3" id="KW-0067">ATP-binding</keyword>
<evidence type="ECO:0000313" key="8">
    <source>
        <dbReference type="Proteomes" id="UP000604066"/>
    </source>
</evidence>
<evidence type="ECO:0000256" key="1">
    <source>
        <dbReference type="ARBA" id="ARBA00022598"/>
    </source>
</evidence>
<dbReference type="SUPFAM" id="SSF55681">
    <property type="entry name" value="Class II aaRS and biotin synthetases"/>
    <property type="match status" value="1"/>
</dbReference>
<dbReference type="Gene3D" id="3.30.930.10">
    <property type="entry name" value="Bira Bifunctional Protein, Domain 2"/>
    <property type="match status" value="1"/>
</dbReference>
<dbReference type="EC" id="6.1.1.20" evidence="7"/>
<dbReference type="NCBIfam" id="TIGR02367">
    <property type="entry name" value="PylS_Cterm"/>
    <property type="match status" value="1"/>
</dbReference>
<dbReference type="InterPro" id="IPR006195">
    <property type="entry name" value="aa-tRNA-synth_II"/>
</dbReference>
<dbReference type="GO" id="GO:0004826">
    <property type="term" value="F:phenylalanine-tRNA ligase activity"/>
    <property type="evidence" value="ECO:0007669"/>
    <property type="project" value="UniProtKB-EC"/>
</dbReference>
<evidence type="ECO:0000259" key="6">
    <source>
        <dbReference type="PROSITE" id="PS50862"/>
    </source>
</evidence>
<evidence type="ECO:0000256" key="4">
    <source>
        <dbReference type="ARBA" id="ARBA00022917"/>
    </source>
</evidence>
<dbReference type="Pfam" id="PF01409">
    <property type="entry name" value="tRNA-synt_2d"/>
    <property type="match status" value="1"/>
</dbReference>
<dbReference type="RefSeq" id="WP_028052237.1">
    <property type="nucleotide sequence ID" value="NZ_ATYG01000016.1"/>
</dbReference>
<gene>
    <name evidence="7" type="ORF">HDG70_002257</name>
</gene>
<evidence type="ECO:0000256" key="5">
    <source>
        <dbReference type="ARBA" id="ARBA00023146"/>
    </source>
</evidence>
<sequence>MQTWSLSQKQRLIELNAPQELLNKTFTTVEERNKAFQVLEKKLVLEAKKHLSYIQKVTRQPEISIMEKKLDEVLTTHGFVKVITPTIISKEALIKMGIIESHPLFKQIFWIGENKCLRPMLAPNLYSMWRRLQRLWEKPIKIYEIGTCYRKESKGSKHLAEFTMLNVAVLGIALKERKRVFEEIVRLVMETFEIKDYRVVETTSEVYGSTFDVIKGFELASGAMGPHPLDAKWEIYDPWVGIGFGIERLILAKRGVYNIQSVGRSLTYLDGIRLNI</sequence>
<feature type="domain" description="Aminoacyl-transfer RNA synthetases class-II family profile" evidence="6">
    <location>
        <begin position="66"/>
        <end position="252"/>
    </location>
</feature>
<evidence type="ECO:0000313" key="7">
    <source>
        <dbReference type="EMBL" id="NYE58506.1"/>
    </source>
</evidence>
<dbReference type="InterPro" id="IPR002319">
    <property type="entry name" value="Phenylalanyl-tRNA_Synthase"/>
</dbReference>
<evidence type="ECO:0000256" key="3">
    <source>
        <dbReference type="ARBA" id="ARBA00022840"/>
    </source>
</evidence>